<dbReference type="UniPathway" id="UPA00940"/>
<reference evidence="20 21" key="1">
    <citation type="submission" date="2015-10" db="EMBL/GenBank/DDBJ databases">
        <title>Metagenome-Assembled Genomes uncover a global brackish microbiome.</title>
        <authorList>
            <person name="Hugerth L.W."/>
            <person name="Larsson J."/>
            <person name="Alneberg J."/>
            <person name="Lindh M.V."/>
            <person name="Legrand C."/>
            <person name="Pinhassi J."/>
            <person name="Andersson A.F."/>
        </authorList>
    </citation>
    <scope>NUCLEOTIDE SEQUENCE [LARGE SCALE GENOMIC DNA]</scope>
    <source>
        <strain evidence="20">BACL6 MAG-120924-bin43</strain>
    </source>
</reference>
<feature type="binding site" evidence="13">
    <location>
        <position position="134"/>
    </location>
    <ligand>
        <name>sn-glycerol 3-phosphate</name>
        <dbReference type="ChEBI" id="CHEBI:57597"/>
    </ligand>
</feature>
<dbReference type="Gene3D" id="1.10.1040.10">
    <property type="entry name" value="N-(1-d-carboxylethyl)-l-norvaline Dehydrogenase, domain 2"/>
    <property type="match status" value="1"/>
</dbReference>
<keyword evidence="4 13" id="KW-0560">Oxidoreductase</keyword>
<feature type="binding site" evidence="13">
    <location>
        <position position="106"/>
    </location>
    <ligand>
        <name>NADPH</name>
        <dbReference type="ChEBI" id="CHEBI:57783"/>
    </ligand>
</feature>
<dbReference type="GO" id="GO:0046167">
    <property type="term" value="P:glycerol-3-phosphate biosynthetic process"/>
    <property type="evidence" value="ECO:0007669"/>
    <property type="project" value="UniProtKB-UniRule"/>
</dbReference>
<feature type="active site" description="Proton acceptor" evidence="13 14">
    <location>
        <position position="189"/>
    </location>
</feature>
<keyword evidence="20" id="KW-0012">Acyltransferase</keyword>
<dbReference type="Gene3D" id="3.40.50.720">
    <property type="entry name" value="NAD(P)-binding Rossmann-like Domain"/>
    <property type="match status" value="1"/>
</dbReference>
<proteinExistence type="inferred from homology"/>
<dbReference type="InterPro" id="IPR036291">
    <property type="entry name" value="NAD(P)-bd_dom_sf"/>
</dbReference>
<comment type="caution">
    <text evidence="20">The sequence shown here is derived from an EMBL/GenBank/DDBJ whole genome shotgun (WGS) entry which is preliminary data.</text>
</comment>
<dbReference type="NCBIfam" id="NF000940">
    <property type="entry name" value="PRK00094.1-2"/>
    <property type="match status" value="1"/>
</dbReference>
<dbReference type="NCBIfam" id="NF000942">
    <property type="entry name" value="PRK00094.1-4"/>
    <property type="match status" value="1"/>
</dbReference>
<protein>
    <recommendedName>
        <fullName evidence="11 13">Glycerol-3-phosphate dehydrogenase [NAD(P)+]</fullName>
        <ecNumber evidence="10 13">1.1.1.94</ecNumber>
    </recommendedName>
    <alternativeName>
        <fullName evidence="13">NAD(P)(+)-dependent glycerol-3-phosphate dehydrogenase</fullName>
    </alternativeName>
    <alternativeName>
        <fullName evidence="12 13">NAD(P)H-dependent dihydroxyacetone-phosphate reductase</fullName>
    </alternativeName>
</protein>
<dbReference type="GO" id="GO:0051287">
    <property type="term" value="F:NAD binding"/>
    <property type="evidence" value="ECO:0007669"/>
    <property type="project" value="InterPro"/>
</dbReference>
<keyword evidence="13" id="KW-0547">Nucleotide-binding</keyword>
<feature type="domain" description="Glycerol-3-phosphate dehydrogenase NAD-dependent N-terminal" evidence="18">
    <location>
        <begin position="5"/>
        <end position="158"/>
    </location>
</feature>
<dbReference type="EC" id="1.1.1.94" evidence="10 13"/>
<evidence type="ECO:0000256" key="3">
    <source>
        <dbReference type="ARBA" id="ARBA00022857"/>
    </source>
</evidence>
<keyword evidence="13" id="KW-0963">Cytoplasm</keyword>
<dbReference type="AlphaFoldDB" id="A0A0R2QKA5"/>
<dbReference type="InterPro" id="IPR006109">
    <property type="entry name" value="G3P_DH_NAD-dep_C"/>
</dbReference>
<evidence type="ECO:0000256" key="11">
    <source>
        <dbReference type="ARBA" id="ARBA00069372"/>
    </source>
</evidence>
<keyword evidence="5 13" id="KW-0520">NAD</keyword>
<feature type="domain" description="Glycerol-3-phosphate dehydrogenase NAD-dependent C-terminal" evidence="19">
    <location>
        <begin position="178"/>
        <end position="317"/>
    </location>
</feature>
<feature type="binding site" evidence="13">
    <location>
        <position position="12"/>
    </location>
    <ligand>
        <name>NADPH</name>
        <dbReference type="ChEBI" id="CHEBI:57783"/>
    </ligand>
</feature>
<feature type="binding site" evidence="13">
    <location>
        <position position="33"/>
    </location>
    <ligand>
        <name>NADPH</name>
        <dbReference type="ChEBI" id="CHEBI:57783"/>
    </ligand>
</feature>
<feature type="binding site" evidence="16">
    <location>
        <position position="138"/>
    </location>
    <ligand>
        <name>NAD(+)</name>
        <dbReference type="ChEBI" id="CHEBI:57540"/>
    </ligand>
</feature>
<comment type="subcellular location">
    <subcellularLocation>
        <location evidence="13">Cytoplasm</location>
    </subcellularLocation>
</comment>
<dbReference type="EMBL" id="LIBJ01000105">
    <property type="protein sequence ID" value="KRO48250.1"/>
    <property type="molecule type" value="Genomic_DNA"/>
</dbReference>
<evidence type="ECO:0000256" key="17">
    <source>
        <dbReference type="RuleBase" id="RU000437"/>
    </source>
</evidence>
<feature type="binding site" evidence="15">
    <location>
        <position position="106"/>
    </location>
    <ligand>
        <name>substrate</name>
    </ligand>
</feature>
<evidence type="ECO:0000256" key="6">
    <source>
        <dbReference type="ARBA" id="ARBA00023098"/>
    </source>
</evidence>
<evidence type="ECO:0000259" key="19">
    <source>
        <dbReference type="Pfam" id="PF07479"/>
    </source>
</evidence>
<dbReference type="PROSITE" id="PS00957">
    <property type="entry name" value="NAD_G3PDH"/>
    <property type="match status" value="1"/>
</dbReference>
<name>A0A0R2QKA5_9ACTN</name>
<keyword evidence="2 13" id="KW-0444">Lipid biosynthesis</keyword>
<dbReference type="InterPro" id="IPR008927">
    <property type="entry name" value="6-PGluconate_DH-like_C_sf"/>
</dbReference>
<dbReference type="PANTHER" id="PTHR11728:SF1">
    <property type="entry name" value="GLYCEROL-3-PHOSPHATE DEHYDROGENASE [NAD(+)] 2, CHLOROPLASTIC"/>
    <property type="match status" value="1"/>
</dbReference>
<comment type="caution">
    <text evidence="13">Lacks conserved residue(s) required for the propagation of feature annotation.</text>
</comment>
<feature type="binding site" evidence="13">
    <location>
        <position position="277"/>
    </location>
    <ligand>
        <name>NADPH</name>
        <dbReference type="ChEBI" id="CHEBI:57783"/>
    </ligand>
</feature>
<evidence type="ECO:0000256" key="16">
    <source>
        <dbReference type="PIRSR" id="PIRSR000114-3"/>
    </source>
</evidence>
<dbReference type="GO" id="GO:0005829">
    <property type="term" value="C:cytosol"/>
    <property type="evidence" value="ECO:0007669"/>
    <property type="project" value="TreeGrafter"/>
</dbReference>
<feature type="binding site" evidence="13">
    <location>
        <position position="13"/>
    </location>
    <ligand>
        <name>NADPH</name>
        <dbReference type="ChEBI" id="CHEBI:57783"/>
    </ligand>
</feature>
<gene>
    <name evidence="13" type="primary">gpsA</name>
    <name evidence="20" type="ORF">ABR75_02250</name>
</gene>
<comment type="function">
    <text evidence="13">Catalyzes the reduction of the glycolytic intermediate dihydroxyacetone phosphate (DHAP) to sn-glycerol 3-phosphate (G3P), the key precursor for phospholipid synthesis.</text>
</comment>
<keyword evidence="7 13" id="KW-0594">Phospholipid biosynthesis</keyword>
<dbReference type="InterPro" id="IPR011128">
    <property type="entry name" value="G3P_DH_NAD-dep_N"/>
</dbReference>
<evidence type="ECO:0000256" key="7">
    <source>
        <dbReference type="ARBA" id="ARBA00023209"/>
    </source>
</evidence>
<feature type="binding site" evidence="13">
    <location>
        <position position="279"/>
    </location>
    <ligand>
        <name>NADPH</name>
        <dbReference type="ChEBI" id="CHEBI:57783"/>
    </ligand>
</feature>
<dbReference type="GO" id="GO:0005975">
    <property type="term" value="P:carbohydrate metabolic process"/>
    <property type="evidence" value="ECO:0007669"/>
    <property type="project" value="InterPro"/>
</dbReference>
<feature type="binding site" evidence="13">
    <location>
        <position position="189"/>
    </location>
    <ligand>
        <name>sn-glycerol 3-phosphate</name>
        <dbReference type="ChEBI" id="CHEBI:57597"/>
    </ligand>
</feature>
<evidence type="ECO:0000259" key="18">
    <source>
        <dbReference type="Pfam" id="PF01210"/>
    </source>
</evidence>
<evidence type="ECO:0000256" key="5">
    <source>
        <dbReference type="ARBA" id="ARBA00023027"/>
    </source>
</evidence>
<comment type="catalytic activity">
    <reaction evidence="9">
        <text>sn-glycerol 3-phosphate + NADP(+) = dihydroxyacetone phosphate + NADPH + H(+)</text>
        <dbReference type="Rhea" id="RHEA:11096"/>
        <dbReference type="ChEBI" id="CHEBI:15378"/>
        <dbReference type="ChEBI" id="CHEBI:57597"/>
        <dbReference type="ChEBI" id="CHEBI:57642"/>
        <dbReference type="ChEBI" id="CHEBI:57783"/>
        <dbReference type="ChEBI" id="CHEBI:58349"/>
        <dbReference type="EC" id="1.1.1.94"/>
    </reaction>
    <physiologicalReaction direction="right-to-left" evidence="9">
        <dbReference type="Rhea" id="RHEA:11098"/>
    </physiologicalReaction>
</comment>
<dbReference type="InterPro" id="IPR013328">
    <property type="entry name" value="6PGD_dom2"/>
</dbReference>
<evidence type="ECO:0000256" key="15">
    <source>
        <dbReference type="PIRSR" id="PIRSR000114-2"/>
    </source>
</evidence>
<dbReference type="PIRSF" id="PIRSF000114">
    <property type="entry name" value="Glycerol-3-P_dh"/>
    <property type="match status" value="1"/>
</dbReference>
<dbReference type="GO" id="GO:0006650">
    <property type="term" value="P:glycerophospholipid metabolic process"/>
    <property type="evidence" value="ECO:0007669"/>
    <property type="project" value="UniProtKB-UniRule"/>
</dbReference>
<feature type="binding site" evidence="13">
    <location>
        <position position="253"/>
    </location>
    <ligand>
        <name>NADPH</name>
        <dbReference type="ChEBI" id="CHEBI:57783"/>
    </ligand>
</feature>
<evidence type="ECO:0000256" key="8">
    <source>
        <dbReference type="ARBA" id="ARBA00023264"/>
    </source>
</evidence>
<keyword evidence="20" id="KW-0808">Transferase</keyword>
<keyword evidence="8 13" id="KW-1208">Phospholipid metabolism</keyword>
<dbReference type="SUPFAM" id="SSF51735">
    <property type="entry name" value="NAD(P)-binding Rossmann-fold domains"/>
    <property type="match status" value="1"/>
</dbReference>
<dbReference type="FunFam" id="1.10.1040.10:FF:000001">
    <property type="entry name" value="Glycerol-3-phosphate dehydrogenase [NAD(P)+]"/>
    <property type="match status" value="1"/>
</dbReference>
<feature type="binding site" evidence="13">
    <location>
        <position position="254"/>
    </location>
    <ligand>
        <name>sn-glycerol 3-phosphate</name>
        <dbReference type="ChEBI" id="CHEBI:57597"/>
    </ligand>
</feature>
<evidence type="ECO:0000256" key="10">
    <source>
        <dbReference type="ARBA" id="ARBA00066687"/>
    </source>
</evidence>
<dbReference type="InterPro" id="IPR006168">
    <property type="entry name" value="G3P_DH_NAD-dep"/>
</dbReference>
<dbReference type="SUPFAM" id="SSF48179">
    <property type="entry name" value="6-phosphogluconate dehydrogenase C-terminal domain-like"/>
    <property type="match status" value="1"/>
</dbReference>
<dbReference type="FunFam" id="3.40.50.720:FF:000019">
    <property type="entry name" value="Glycerol-3-phosphate dehydrogenase [NAD(P)+]"/>
    <property type="match status" value="1"/>
</dbReference>
<dbReference type="PANTHER" id="PTHR11728">
    <property type="entry name" value="GLYCEROL-3-PHOSPHATE DEHYDROGENASE"/>
    <property type="match status" value="1"/>
</dbReference>
<evidence type="ECO:0000256" key="13">
    <source>
        <dbReference type="HAMAP-Rule" id="MF_00394"/>
    </source>
</evidence>
<evidence type="ECO:0000256" key="14">
    <source>
        <dbReference type="PIRSR" id="PIRSR000114-1"/>
    </source>
</evidence>
<feature type="binding site" evidence="13">
    <location>
        <position position="32"/>
    </location>
    <ligand>
        <name>NADPH</name>
        <dbReference type="ChEBI" id="CHEBI:57783"/>
    </ligand>
</feature>
<dbReference type="GO" id="GO:0046168">
    <property type="term" value="P:glycerol-3-phosphate catabolic process"/>
    <property type="evidence" value="ECO:0007669"/>
    <property type="project" value="InterPro"/>
</dbReference>
<dbReference type="GO" id="GO:0141153">
    <property type="term" value="F:glycerol-3-phosphate dehydrogenase (NADP+) activity"/>
    <property type="evidence" value="ECO:0007669"/>
    <property type="project" value="RHEA"/>
</dbReference>
<feature type="binding site" evidence="13">
    <location>
        <position position="138"/>
    </location>
    <ligand>
        <name>NADPH</name>
        <dbReference type="ChEBI" id="CHEBI:57783"/>
    </ligand>
</feature>
<dbReference type="HAMAP" id="MF_00394">
    <property type="entry name" value="NAD_Glyc3P_dehydrog"/>
    <property type="match status" value="1"/>
</dbReference>
<evidence type="ECO:0000256" key="4">
    <source>
        <dbReference type="ARBA" id="ARBA00023002"/>
    </source>
</evidence>
<feature type="binding site" evidence="16">
    <location>
        <position position="253"/>
    </location>
    <ligand>
        <name>NAD(+)</name>
        <dbReference type="ChEBI" id="CHEBI:57540"/>
    </ligand>
</feature>
<organism evidence="20 21">
    <name type="scientific">Acidimicrobiia bacterium BACL6 MAG-120924-bin43</name>
    <dbReference type="NCBI Taxonomy" id="1655583"/>
    <lineage>
        <taxon>Bacteria</taxon>
        <taxon>Bacillati</taxon>
        <taxon>Actinomycetota</taxon>
        <taxon>Acidimicrobiia</taxon>
        <taxon>acIV cluster</taxon>
    </lineage>
</organism>
<comment type="similarity">
    <text evidence="1 13 17">Belongs to the NAD-dependent glycerol-3-phosphate dehydrogenase family.</text>
</comment>
<feature type="binding site" evidence="13">
    <location>
        <position position="242"/>
    </location>
    <ligand>
        <name>sn-glycerol 3-phosphate</name>
        <dbReference type="ChEBI" id="CHEBI:57597"/>
    </ligand>
</feature>
<accession>A0A0R2QKA5</accession>
<dbReference type="GO" id="GO:0016746">
    <property type="term" value="F:acyltransferase activity"/>
    <property type="evidence" value="ECO:0007669"/>
    <property type="project" value="UniProtKB-KW"/>
</dbReference>
<evidence type="ECO:0000256" key="1">
    <source>
        <dbReference type="ARBA" id="ARBA00011009"/>
    </source>
</evidence>
<dbReference type="Proteomes" id="UP000051017">
    <property type="component" value="Unassembled WGS sequence"/>
</dbReference>
<dbReference type="GO" id="GO:0141152">
    <property type="term" value="F:glycerol-3-phosphate dehydrogenase (NAD+) activity"/>
    <property type="evidence" value="ECO:0007669"/>
    <property type="project" value="RHEA"/>
</dbReference>
<sequence>MTTRVCVVGAGSWGTTIATLVSENAMTSLWTRRLELAEEINNQHTNSAYLGDYVLPVGIKASVNLEQLVKHADVIAMAVPAQGFRHVARQVAKHVAADVPIMSLSKGLESETLLRMSEVLASEMPNNPRAVLSGPNLAHEILQGQPAASVIACVDDAVALMLQELFSRPTFRLYTNRDVVGCEVGGVVKNVIAIAAGISQGFGFGDNAKATLVTRGLAEMSRLGVALGAQPVTFSGLAGMGDIMATCASMQSRNTQVGVRLGKGESIAEIMGTMNMVAEGVKSSSAVVKLARHHGVEMPIAEQVALVCEGAKSAEESLRDLMSRSSRSE</sequence>
<feature type="binding site" evidence="16">
    <location>
        <begin position="9"/>
        <end position="14"/>
    </location>
    <ligand>
        <name>NAD(+)</name>
        <dbReference type="ChEBI" id="CHEBI:57540"/>
    </ligand>
</feature>
<comment type="pathway">
    <text evidence="13">Membrane lipid metabolism; glycerophospholipid metabolism.</text>
</comment>
<evidence type="ECO:0000256" key="2">
    <source>
        <dbReference type="ARBA" id="ARBA00022516"/>
    </source>
</evidence>
<feature type="binding site" evidence="13">
    <location>
        <position position="49"/>
    </location>
    <ligand>
        <name>NADPH</name>
        <dbReference type="ChEBI" id="CHEBI:57783"/>
    </ligand>
</feature>
<dbReference type="Pfam" id="PF01210">
    <property type="entry name" value="NAD_Gly3P_dh_N"/>
    <property type="match status" value="1"/>
</dbReference>
<dbReference type="PRINTS" id="PR00077">
    <property type="entry name" value="GPDHDRGNASE"/>
</dbReference>
<evidence type="ECO:0000256" key="12">
    <source>
        <dbReference type="ARBA" id="ARBA00080511"/>
    </source>
</evidence>
<feature type="binding site" evidence="13">
    <location>
        <position position="106"/>
    </location>
    <ligand>
        <name>sn-glycerol 3-phosphate</name>
        <dbReference type="ChEBI" id="CHEBI:57597"/>
    </ligand>
</feature>
<evidence type="ECO:0000313" key="20">
    <source>
        <dbReference type="EMBL" id="KRO48250.1"/>
    </source>
</evidence>
<feature type="binding site" evidence="13">
    <location>
        <position position="252"/>
    </location>
    <ligand>
        <name>sn-glycerol 3-phosphate</name>
        <dbReference type="ChEBI" id="CHEBI:57597"/>
    </ligand>
</feature>
<dbReference type="Pfam" id="PF07479">
    <property type="entry name" value="NAD_Gly3P_dh_C"/>
    <property type="match status" value="1"/>
</dbReference>
<evidence type="ECO:0000256" key="9">
    <source>
        <dbReference type="ARBA" id="ARBA00052716"/>
    </source>
</evidence>
<dbReference type="GO" id="GO:0008654">
    <property type="term" value="P:phospholipid biosynthetic process"/>
    <property type="evidence" value="ECO:0007669"/>
    <property type="project" value="UniProtKB-KW"/>
</dbReference>
<keyword evidence="6 13" id="KW-0443">Lipid metabolism</keyword>
<evidence type="ECO:0000313" key="21">
    <source>
        <dbReference type="Proteomes" id="UP000051017"/>
    </source>
</evidence>
<comment type="catalytic activity">
    <reaction evidence="13">
        <text>sn-glycerol 3-phosphate + NAD(+) = dihydroxyacetone phosphate + NADH + H(+)</text>
        <dbReference type="Rhea" id="RHEA:11092"/>
        <dbReference type="ChEBI" id="CHEBI:15378"/>
        <dbReference type="ChEBI" id="CHEBI:57540"/>
        <dbReference type="ChEBI" id="CHEBI:57597"/>
        <dbReference type="ChEBI" id="CHEBI:57642"/>
        <dbReference type="ChEBI" id="CHEBI:57945"/>
        <dbReference type="EC" id="1.1.1.94"/>
    </reaction>
</comment>
<feature type="binding site" evidence="15">
    <location>
        <begin position="253"/>
        <end position="254"/>
    </location>
    <ligand>
        <name>substrate</name>
    </ligand>
</feature>
<keyword evidence="3 13" id="KW-0521">NADP</keyword>
<feature type="binding site" evidence="13">
    <location>
        <position position="253"/>
    </location>
    <ligand>
        <name>sn-glycerol 3-phosphate</name>
        <dbReference type="ChEBI" id="CHEBI:57597"/>
    </ligand>
</feature>